<evidence type="ECO:0000313" key="9">
    <source>
        <dbReference type="Proteomes" id="UP000325030"/>
    </source>
</evidence>
<accession>A0A510DXI2</accession>
<evidence type="ECO:0000256" key="4">
    <source>
        <dbReference type="SAM" id="Phobius"/>
    </source>
</evidence>
<sequence>MFIETLELISLGVATFFGMELIARLMHKYLMHGILWFVHEDHHKRVQRELEKNDAFGILFAGISIFLILKWITTGNPFFLSIALGMTGYGVAYAFVHDMIIHDRHLHLRSWGLRHQPFRELILVHDVHHKEGKGNWGFLLVIKGIDKIPEEARQKA</sequence>
<keyword evidence="2" id="KW-0125">Carotenoid biosynthesis</keyword>
<dbReference type="RefSeq" id="WP_054846285.1">
    <property type="nucleotide sequence ID" value="NZ_AP018929.1"/>
</dbReference>
<feature type="transmembrane region" description="Helical" evidence="4">
    <location>
        <begin position="78"/>
        <end position="96"/>
    </location>
</feature>
<keyword evidence="4" id="KW-0812">Transmembrane</keyword>
<dbReference type="KEGG" id="step:IC006_2248"/>
<dbReference type="GO" id="GO:0016119">
    <property type="term" value="P:carotene metabolic process"/>
    <property type="evidence" value="ECO:0007669"/>
    <property type="project" value="TreeGrafter"/>
</dbReference>
<dbReference type="Proteomes" id="UP000325030">
    <property type="component" value="Chromosome"/>
</dbReference>
<dbReference type="Proteomes" id="UP000322983">
    <property type="component" value="Chromosome"/>
</dbReference>
<feature type="domain" description="Fatty acid hydroxylase" evidence="5">
    <location>
        <begin position="13"/>
        <end position="142"/>
    </location>
</feature>
<dbReference type="OrthoDB" id="42908at2157"/>
<dbReference type="Pfam" id="PF04116">
    <property type="entry name" value="FA_hydroxylase"/>
    <property type="match status" value="1"/>
</dbReference>
<comment type="similarity">
    <text evidence="1">Belongs to the sterol desaturase family.</text>
</comment>
<dbReference type="AlphaFoldDB" id="A0A510DXI2"/>
<evidence type="ECO:0000313" key="7">
    <source>
        <dbReference type="EMBL" id="BBG27699.1"/>
    </source>
</evidence>
<reference evidence="9" key="1">
    <citation type="submission" date="2018-09" db="EMBL/GenBank/DDBJ databases">
        <title>Complete Genome Sequencing of Sulfolobus sp. JCM 16834.</title>
        <authorList>
            <person name="Kato S."/>
            <person name="Itoh T."/>
            <person name="Ohkuma M."/>
        </authorList>
    </citation>
    <scope>NUCLEOTIDE SEQUENCE [LARGE SCALE GENOMIC DNA]</scope>
    <source>
        <strain evidence="9">IC-007</strain>
    </source>
</reference>
<proteinExistence type="inferred from homology"/>
<dbReference type="PANTHER" id="PTHR31899:SF9">
    <property type="entry name" value="BETA-CAROTENE 3-HYDROXYLASE 1, CHLOROPLASTIC"/>
    <property type="match status" value="1"/>
</dbReference>
<dbReference type="EMBL" id="AP018930">
    <property type="protein sequence ID" value="BBG27699.1"/>
    <property type="molecule type" value="Genomic_DNA"/>
</dbReference>
<evidence type="ECO:0000313" key="6">
    <source>
        <dbReference type="EMBL" id="BBG24914.1"/>
    </source>
</evidence>
<evidence type="ECO:0000259" key="5">
    <source>
        <dbReference type="Pfam" id="PF04116"/>
    </source>
</evidence>
<dbReference type="GeneID" id="41718566"/>
<dbReference type="EMBL" id="AP018929">
    <property type="protein sequence ID" value="BBG24914.1"/>
    <property type="molecule type" value="Genomic_DNA"/>
</dbReference>
<dbReference type="GO" id="GO:0016123">
    <property type="term" value="P:xanthophyll biosynthetic process"/>
    <property type="evidence" value="ECO:0007669"/>
    <property type="project" value="TreeGrafter"/>
</dbReference>
<dbReference type="GO" id="GO:0010291">
    <property type="term" value="F:beta-carotene 3-hydroxylase activity"/>
    <property type="evidence" value="ECO:0007669"/>
    <property type="project" value="TreeGrafter"/>
</dbReference>
<dbReference type="InterPro" id="IPR006694">
    <property type="entry name" value="Fatty_acid_hydroxylase"/>
</dbReference>
<feature type="transmembrane region" description="Helical" evidence="4">
    <location>
        <begin position="55"/>
        <end position="72"/>
    </location>
</feature>
<evidence type="ECO:0000256" key="3">
    <source>
        <dbReference type="ARBA" id="ARBA00023002"/>
    </source>
</evidence>
<dbReference type="InterPro" id="IPR045019">
    <property type="entry name" value="BETA-OHASE-like"/>
</dbReference>
<feature type="transmembrane region" description="Helical" evidence="4">
    <location>
        <begin position="6"/>
        <end position="23"/>
    </location>
</feature>
<protein>
    <recommendedName>
        <fullName evidence="5">Fatty acid hydroxylase domain-containing protein</fullName>
    </recommendedName>
</protein>
<evidence type="ECO:0000256" key="1">
    <source>
        <dbReference type="ARBA" id="ARBA00009324"/>
    </source>
</evidence>
<accession>A0A510E5D5</accession>
<keyword evidence="8" id="KW-1185">Reference proteome</keyword>
<keyword evidence="4" id="KW-1133">Transmembrane helix</keyword>
<keyword evidence="3" id="KW-0560">Oxidoreductase</keyword>
<dbReference type="GO" id="GO:0005506">
    <property type="term" value="F:iron ion binding"/>
    <property type="evidence" value="ECO:0007669"/>
    <property type="project" value="InterPro"/>
</dbReference>
<evidence type="ECO:0000256" key="2">
    <source>
        <dbReference type="ARBA" id="ARBA00022746"/>
    </source>
</evidence>
<organism evidence="6 8">
    <name type="scientific">Sulfuracidifex tepidarius</name>
    <dbReference type="NCBI Taxonomy" id="1294262"/>
    <lineage>
        <taxon>Archaea</taxon>
        <taxon>Thermoproteota</taxon>
        <taxon>Thermoprotei</taxon>
        <taxon>Sulfolobales</taxon>
        <taxon>Sulfolobaceae</taxon>
        <taxon>Sulfuracidifex</taxon>
    </lineage>
</organism>
<name>A0A510DXI2_9CREN</name>
<reference evidence="6 8" key="2">
    <citation type="journal article" date="2020" name="Int. J. Syst. Evol. Microbiol.">
        <title>Sulfuracidifex tepidarius gen. nov., sp. nov. and transfer of Sulfolobus metallicus Huber and Stetter 1992 to the genus Sulfuracidifex as Sulfuracidifex metallicus comb. nov.</title>
        <authorList>
            <person name="Itoh T."/>
            <person name="Miura T."/>
            <person name="Sakai H.D."/>
            <person name="Kato S."/>
            <person name="Ohkuma M."/>
            <person name="Takashina T."/>
        </authorList>
    </citation>
    <scope>NUCLEOTIDE SEQUENCE [LARGE SCALE GENOMIC DNA]</scope>
    <source>
        <strain evidence="6 8">IC-006</strain>
        <strain evidence="7">IC-007</strain>
    </source>
</reference>
<gene>
    <name evidence="6" type="ORF">IC006_2248</name>
    <name evidence="7" type="ORF">IC007_2253</name>
</gene>
<dbReference type="PANTHER" id="PTHR31899">
    <property type="entry name" value="BETA-CAROTENE 3-HYDROXYLASE 1, CHLOROPLASTIC"/>
    <property type="match status" value="1"/>
</dbReference>
<evidence type="ECO:0000313" key="8">
    <source>
        <dbReference type="Proteomes" id="UP000322983"/>
    </source>
</evidence>
<dbReference type="STRING" id="1294262.GCA_001316085_02206"/>
<keyword evidence="4" id="KW-0472">Membrane</keyword>